<dbReference type="AlphaFoldDB" id="A0A387FW42"/>
<dbReference type="RefSeq" id="WP_120705351.1">
    <property type="nucleotide sequence ID" value="NZ_CP032694.1"/>
</dbReference>
<feature type="repeat" description="TPR" evidence="1">
    <location>
        <begin position="123"/>
        <end position="156"/>
    </location>
</feature>
<evidence type="ECO:0000256" key="2">
    <source>
        <dbReference type="SAM" id="SignalP"/>
    </source>
</evidence>
<dbReference type="KEGG" id="rjg:CCGE525_17335"/>
<dbReference type="PANTHER" id="PTHR44523">
    <property type="entry name" value="TETRATRICOPEPTIDE REPEAT PROTEIN 13"/>
    <property type="match status" value="1"/>
</dbReference>
<keyword evidence="4" id="KW-1185">Reference proteome</keyword>
<keyword evidence="2" id="KW-0732">Signal</keyword>
<evidence type="ECO:0000256" key="1">
    <source>
        <dbReference type="PROSITE-ProRule" id="PRU00339"/>
    </source>
</evidence>
<dbReference type="EMBL" id="CP032694">
    <property type="protein sequence ID" value="AYG60374.1"/>
    <property type="molecule type" value="Genomic_DNA"/>
</dbReference>
<organism evidence="3 4">
    <name type="scientific">Rhizobium jaguaris</name>
    <dbReference type="NCBI Taxonomy" id="1312183"/>
    <lineage>
        <taxon>Bacteria</taxon>
        <taxon>Pseudomonadati</taxon>
        <taxon>Pseudomonadota</taxon>
        <taxon>Alphaproteobacteria</taxon>
        <taxon>Hyphomicrobiales</taxon>
        <taxon>Rhizobiaceae</taxon>
        <taxon>Rhizobium/Agrobacterium group</taxon>
        <taxon>Rhizobium</taxon>
    </lineage>
</organism>
<feature type="signal peptide" evidence="2">
    <location>
        <begin position="1"/>
        <end position="30"/>
    </location>
</feature>
<dbReference type="SMART" id="SM00028">
    <property type="entry name" value="TPR"/>
    <property type="match status" value="3"/>
</dbReference>
<dbReference type="OrthoDB" id="9815010at2"/>
<dbReference type="InterPro" id="IPR011990">
    <property type="entry name" value="TPR-like_helical_dom_sf"/>
</dbReference>
<protein>
    <submittedName>
        <fullName evidence="3">Uncharacterized protein</fullName>
    </submittedName>
</protein>
<accession>A0A387FW42</accession>
<evidence type="ECO:0000313" key="4">
    <source>
        <dbReference type="Proteomes" id="UP000282195"/>
    </source>
</evidence>
<dbReference type="Gene3D" id="1.25.40.10">
    <property type="entry name" value="Tetratricopeptide repeat domain"/>
    <property type="match status" value="1"/>
</dbReference>
<keyword evidence="1" id="KW-0802">TPR repeat</keyword>
<dbReference type="PROSITE" id="PS50005">
    <property type="entry name" value="TPR"/>
    <property type="match status" value="1"/>
</dbReference>
<proteinExistence type="predicted"/>
<gene>
    <name evidence="3" type="ORF">CCGE525_17335</name>
</gene>
<feature type="chain" id="PRO_5017260864" evidence="2">
    <location>
        <begin position="31"/>
        <end position="209"/>
    </location>
</feature>
<reference evidence="3 4" key="1">
    <citation type="submission" date="2018-10" db="EMBL/GenBank/DDBJ databases">
        <title>Rhizobium etli, R. leguminosarum and a new Rhizobium genospecies from Phaseolus dumosus.</title>
        <authorList>
            <person name="Ramirez-Puebla S.T."/>
            <person name="Rogel-Hernandez M.A."/>
            <person name="Guerrero G."/>
            <person name="Ormeno-Orrillo E."/>
            <person name="Martinez-Romero J.C."/>
            <person name="Negrete-Yankelevich S."/>
            <person name="Martinez-Romero E."/>
        </authorList>
    </citation>
    <scope>NUCLEOTIDE SEQUENCE [LARGE SCALE GENOMIC DNA]</scope>
    <source>
        <strain evidence="3 4">CCGE525</strain>
    </source>
</reference>
<dbReference type="Proteomes" id="UP000282195">
    <property type="component" value="Chromosome"/>
</dbReference>
<name>A0A387FW42_9HYPH</name>
<evidence type="ECO:0000313" key="3">
    <source>
        <dbReference type="EMBL" id="AYG60374.1"/>
    </source>
</evidence>
<sequence length="209" mass="23253">MLAMRIFALSYLALPILFALTAAAPHLAMADDSSIVEKKDPNAASSSLSPKQQLDNLFTALKRQRDPEQASLIADQIRMEWNDSGSATINLLMQWADKAIQEKRNAAAMDFLDQVIALKPDYAEGWNRRATLNFAIGDYRKSMEDINQVLRIEPRHFGALAGMAAILSEAGNDELTLKAWERFLEIYPANRAAQEQVNTLSEKIAGSRT</sequence>
<dbReference type="PANTHER" id="PTHR44523:SF1">
    <property type="entry name" value="TETRATRICOPEPTIDE REPEAT PROTEIN 13"/>
    <property type="match status" value="1"/>
</dbReference>
<dbReference type="SUPFAM" id="SSF48452">
    <property type="entry name" value="TPR-like"/>
    <property type="match status" value="1"/>
</dbReference>
<dbReference type="InterPro" id="IPR019734">
    <property type="entry name" value="TPR_rpt"/>
</dbReference>